<protein>
    <submittedName>
        <fullName evidence="1">Uncharacterized protein</fullName>
    </submittedName>
</protein>
<organism evidence="1 2">
    <name type="scientific">Pseudomonas phage Psa21</name>
    <dbReference type="NCBI Taxonomy" id="2530023"/>
    <lineage>
        <taxon>Viruses</taxon>
        <taxon>Duplodnaviria</taxon>
        <taxon>Heunggongvirae</taxon>
        <taxon>Uroviricota</taxon>
        <taxon>Caudoviricetes</taxon>
        <taxon>Chimalliviridae</taxon>
        <taxon>Tepukevirus</taxon>
        <taxon>Tepukevirus Psa21</taxon>
    </lineage>
</organism>
<sequence length="162" mass="18951">MSKQSQRLDTLVATDLSLAHAPITMILKHATRFPDAVDGFVFAFEQNGLIHYDVVDAWRSVNGMRVRVPRFRSHPVIEERLKQRQYKRWYVMGNGRLFSVQIAKVDDLKDQFYFLTDSDPTYRTTTILTEDCMFLRKKPLMFHRQPLPGWDNSIVQKGKQCA</sequence>
<keyword evidence="2" id="KW-1185">Reference proteome</keyword>
<evidence type="ECO:0000313" key="2">
    <source>
        <dbReference type="Proteomes" id="UP000294134"/>
    </source>
</evidence>
<proteinExistence type="predicted"/>
<evidence type="ECO:0000313" key="1">
    <source>
        <dbReference type="EMBL" id="QBJ02561.1"/>
    </source>
</evidence>
<dbReference type="Proteomes" id="UP000294134">
    <property type="component" value="Segment"/>
</dbReference>
<dbReference type="EMBL" id="MK552327">
    <property type="protein sequence ID" value="QBJ02561.1"/>
    <property type="molecule type" value="Genomic_DNA"/>
</dbReference>
<gene>
    <name evidence="1" type="ORF">PSA21_31</name>
</gene>
<name>A0A481W4D8_9CAUD</name>
<reference evidence="1 2" key="1">
    <citation type="submission" date="2019-02" db="EMBL/GenBank/DDBJ databases">
        <authorList>
            <person name="Frampton R.A."/>
            <person name="Wojtus J.K."/>
            <person name="Fineran P.C."/>
            <person name="Hendrickson H.L."/>
        </authorList>
    </citation>
    <scope>NUCLEOTIDE SEQUENCE [LARGE SCALE GENOMIC DNA]</scope>
</reference>
<accession>A0A481W4D8</accession>